<comment type="similarity">
    <text evidence="1 5">Belongs to the iron/ascorbate-dependent oxidoreductase family.</text>
</comment>
<dbReference type="InterPro" id="IPR044861">
    <property type="entry name" value="IPNS-like_FE2OG_OXY"/>
</dbReference>
<name>A0ABY0GWH8_9PEZI</name>
<evidence type="ECO:0000256" key="1">
    <source>
        <dbReference type="ARBA" id="ARBA00008056"/>
    </source>
</evidence>
<dbReference type="InterPro" id="IPR027443">
    <property type="entry name" value="IPNS-like_sf"/>
</dbReference>
<dbReference type="PROSITE" id="PS51471">
    <property type="entry name" value="FE2OG_OXY"/>
    <property type="match status" value="1"/>
</dbReference>
<evidence type="ECO:0000256" key="4">
    <source>
        <dbReference type="ARBA" id="ARBA00023004"/>
    </source>
</evidence>
<keyword evidence="4 5" id="KW-0408">Iron</keyword>
<dbReference type="SUPFAM" id="SSF51197">
    <property type="entry name" value="Clavaminate synthase-like"/>
    <property type="match status" value="1"/>
</dbReference>
<evidence type="ECO:0000256" key="2">
    <source>
        <dbReference type="ARBA" id="ARBA00022723"/>
    </source>
</evidence>
<dbReference type="PANTHER" id="PTHR10209">
    <property type="entry name" value="OXIDOREDUCTASE, 2OG-FE II OXYGENASE FAMILY PROTEIN"/>
    <property type="match status" value="1"/>
</dbReference>
<dbReference type="Pfam" id="PF14226">
    <property type="entry name" value="DIOX_N"/>
    <property type="match status" value="1"/>
</dbReference>
<keyword evidence="2 5" id="KW-0479">Metal-binding</keyword>
<reference evidence="7 8" key="1">
    <citation type="submission" date="2018-06" db="EMBL/GenBank/DDBJ databases">
        <title>Complete Genomes of Monosporascus.</title>
        <authorList>
            <person name="Robinson A.J."/>
            <person name="Natvig D.O."/>
        </authorList>
    </citation>
    <scope>NUCLEOTIDE SEQUENCE [LARGE SCALE GENOMIC DNA]</scope>
    <source>
        <strain evidence="7 8">CBS 609.92</strain>
    </source>
</reference>
<evidence type="ECO:0000259" key="6">
    <source>
        <dbReference type="PROSITE" id="PS51471"/>
    </source>
</evidence>
<dbReference type="PANTHER" id="PTHR10209:SF881">
    <property type="entry name" value="FI07970P-RELATED"/>
    <property type="match status" value="1"/>
</dbReference>
<protein>
    <recommendedName>
        <fullName evidence="6">Fe2OG dioxygenase domain-containing protein</fullName>
    </recommendedName>
</protein>
<dbReference type="InterPro" id="IPR005123">
    <property type="entry name" value="Oxoglu/Fe-dep_dioxygenase_dom"/>
</dbReference>
<evidence type="ECO:0000313" key="7">
    <source>
        <dbReference type="EMBL" id="RYO75663.1"/>
    </source>
</evidence>
<accession>A0ABY0GWH8</accession>
<gene>
    <name evidence="7" type="ORF">DL762_009914</name>
</gene>
<dbReference type="Pfam" id="PF03171">
    <property type="entry name" value="2OG-FeII_Oxy"/>
    <property type="match status" value="1"/>
</dbReference>
<proteinExistence type="inferred from homology"/>
<sequence>MAEQLPIIDLTAYYAGGPQLPDAQHAIEAIHAAASKWGFFLLTGTQVSPETQSSLVFISRTFFDLPLDVKRTLDVSSGGVAWRGYMPLGGEHTHGRMDWKEGLYVGPEHTDDHPLAGLPLHGRNQFPDRELPAMRHAVLEYLEQVTELGKTLTDIFSLGLGLRRNELRQTLLEPEPVVLFRCFKYAPVDEKAVEEPKKANGEGSFGIGEHTDFGFLTILKVDSPGLQILSPSDKWVDVPVVENAFVVNVGDMFDQLTHGRYRSRPHRVRRPGPGSAPRLSFPLFFDFAWNAKMARLPLDHLPPLSDEEKQLAKQRWAATTFREVEGLWSQYLARKVQKVFPDLSLPDFEPNAAPSTRFTRVVKRESSG</sequence>
<dbReference type="Gene3D" id="2.60.120.330">
    <property type="entry name" value="B-lactam Antibiotic, Isopenicillin N Synthase, Chain"/>
    <property type="match status" value="1"/>
</dbReference>
<comment type="caution">
    <text evidence="7">The sequence shown here is derived from an EMBL/GenBank/DDBJ whole genome shotgun (WGS) entry which is preliminary data.</text>
</comment>
<evidence type="ECO:0000256" key="3">
    <source>
        <dbReference type="ARBA" id="ARBA00023002"/>
    </source>
</evidence>
<keyword evidence="8" id="KW-1185">Reference proteome</keyword>
<evidence type="ECO:0000313" key="8">
    <source>
        <dbReference type="Proteomes" id="UP000294003"/>
    </source>
</evidence>
<evidence type="ECO:0000256" key="5">
    <source>
        <dbReference type="RuleBase" id="RU003682"/>
    </source>
</evidence>
<dbReference type="EMBL" id="QJNS01000699">
    <property type="protein sequence ID" value="RYO75663.1"/>
    <property type="molecule type" value="Genomic_DNA"/>
</dbReference>
<organism evidence="7 8">
    <name type="scientific">Monosporascus cannonballus</name>
    <dbReference type="NCBI Taxonomy" id="155416"/>
    <lineage>
        <taxon>Eukaryota</taxon>
        <taxon>Fungi</taxon>
        <taxon>Dikarya</taxon>
        <taxon>Ascomycota</taxon>
        <taxon>Pezizomycotina</taxon>
        <taxon>Sordariomycetes</taxon>
        <taxon>Xylariomycetidae</taxon>
        <taxon>Xylariales</taxon>
        <taxon>Xylariales incertae sedis</taxon>
        <taxon>Monosporascus</taxon>
    </lineage>
</organism>
<dbReference type="Proteomes" id="UP000294003">
    <property type="component" value="Unassembled WGS sequence"/>
</dbReference>
<dbReference type="InterPro" id="IPR026992">
    <property type="entry name" value="DIOX_N"/>
</dbReference>
<keyword evidence="3 5" id="KW-0560">Oxidoreductase</keyword>
<feature type="domain" description="Fe2OG dioxygenase" evidence="6">
    <location>
        <begin position="175"/>
        <end position="287"/>
    </location>
</feature>